<keyword evidence="5 6" id="KW-0472">Membrane</keyword>
<evidence type="ECO:0000256" key="1">
    <source>
        <dbReference type="ARBA" id="ARBA00004651"/>
    </source>
</evidence>
<evidence type="ECO:0000256" key="5">
    <source>
        <dbReference type="ARBA" id="ARBA00023136"/>
    </source>
</evidence>
<evidence type="ECO:0000256" key="2">
    <source>
        <dbReference type="ARBA" id="ARBA00022475"/>
    </source>
</evidence>
<proteinExistence type="predicted"/>
<keyword evidence="2" id="KW-1003">Cell membrane</keyword>
<evidence type="ECO:0000313" key="7">
    <source>
        <dbReference type="EMBL" id="SHI66079.1"/>
    </source>
</evidence>
<keyword evidence="3 6" id="KW-0812">Transmembrane</keyword>
<accession>A0A1M6CYM9</accession>
<dbReference type="Pfam" id="PF02653">
    <property type="entry name" value="BPD_transp_2"/>
    <property type="match status" value="1"/>
</dbReference>
<evidence type="ECO:0000256" key="3">
    <source>
        <dbReference type="ARBA" id="ARBA00022692"/>
    </source>
</evidence>
<feature type="transmembrane region" description="Helical" evidence="6">
    <location>
        <begin position="254"/>
        <end position="279"/>
    </location>
</feature>
<feature type="transmembrane region" description="Helical" evidence="6">
    <location>
        <begin position="93"/>
        <end position="110"/>
    </location>
</feature>
<feature type="transmembrane region" description="Helical" evidence="6">
    <location>
        <begin position="17"/>
        <end position="38"/>
    </location>
</feature>
<feature type="transmembrane region" description="Helical" evidence="6">
    <location>
        <begin position="117"/>
        <end position="136"/>
    </location>
</feature>
<protein>
    <submittedName>
        <fullName evidence="7">Amino acid/amide ABC transporter membrane protein 2, HAAT family</fullName>
    </submittedName>
</protein>
<dbReference type="PANTHER" id="PTHR30482">
    <property type="entry name" value="HIGH-AFFINITY BRANCHED-CHAIN AMINO ACID TRANSPORT SYSTEM PERMEASE"/>
    <property type="match status" value="1"/>
</dbReference>
<feature type="transmembrane region" description="Helical" evidence="6">
    <location>
        <begin position="291"/>
        <end position="309"/>
    </location>
</feature>
<dbReference type="RefSeq" id="WP_083610698.1">
    <property type="nucleotide sequence ID" value="NZ_FQZU01000001.1"/>
</dbReference>
<feature type="transmembrane region" description="Helical" evidence="6">
    <location>
        <begin position="219"/>
        <end position="242"/>
    </location>
</feature>
<dbReference type="STRING" id="1121393.SAMN02745216_00362"/>
<evidence type="ECO:0000256" key="6">
    <source>
        <dbReference type="SAM" id="Phobius"/>
    </source>
</evidence>
<dbReference type="GO" id="GO:0005886">
    <property type="term" value="C:plasma membrane"/>
    <property type="evidence" value="ECO:0007669"/>
    <property type="project" value="UniProtKB-SubCell"/>
</dbReference>
<reference evidence="8" key="1">
    <citation type="submission" date="2016-11" db="EMBL/GenBank/DDBJ databases">
        <authorList>
            <person name="Varghese N."/>
            <person name="Submissions S."/>
        </authorList>
    </citation>
    <scope>NUCLEOTIDE SEQUENCE [LARGE SCALE GENOMIC DNA]</scope>
    <source>
        <strain evidence="8">DSM 16219</strain>
    </source>
</reference>
<dbReference type="CDD" id="cd06581">
    <property type="entry name" value="TM_PBP1_LivM_like"/>
    <property type="match status" value="1"/>
</dbReference>
<sequence>MNENWFDAMKQSWKKGLAFFVFAGVIFFAGLFLDNYFYQQQLTFIGIFTLLAVGLNMLMGYAGQISLGHAAFYGIGAYTTGALTVHLGWSPWASLPCALAASGIIAYIVGKPTLKLSGYYLGMGTLGFGMIMHVLFREWGSITGGPNGLVGIPSLSLWGIDLSTGRNYLWVVWGCVLITFFICDRLVNSRVGRALRAIHFSEQAASAVGVDTAKAKLQVFVFSAIIAALAGFLYAHLVMFISPGSFNFLVSVKLVAMVVIGGMASIWGALLGSTLLTMLPEWLHAFSDYEMVIYGGILMGVMIFLPQGLTRGVLDIYEKFRIERKQPAKD</sequence>
<dbReference type="Proteomes" id="UP000183994">
    <property type="component" value="Unassembled WGS sequence"/>
</dbReference>
<name>A0A1M6CYM9_9BACT</name>
<dbReference type="AlphaFoldDB" id="A0A1M6CYM9"/>
<organism evidence="7 8">
    <name type="scientific">Desulfatibacillum alkenivorans DSM 16219</name>
    <dbReference type="NCBI Taxonomy" id="1121393"/>
    <lineage>
        <taxon>Bacteria</taxon>
        <taxon>Pseudomonadati</taxon>
        <taxon>Thermodesulfobacteriota</taxon>
        <taxon>Desulfobacteria</taxon>
        <taxon>Desulfobacterales</taxon>
        <taxon>Desulfatibacillaceae</taxon>
        <taxon>Desulfatibacillum</taxon>
    </lineage>
</organism>
<dbReference type="GO" id="GO:0015658">
    <property type="term" value="F:branched-chain amino acid transmembrane transporter activity"/>
    <property type="evidence" value="ECO:0007669"/>
    <property type="project" value="InterPro"/>
</dbReference>
<keyword evidence="8" id="KW-1185">Reference proteome</keyword>
<comment type="subcellular location">
    <subcellularLocation>
        <location evidence="1">Cell membrane</location>
        <topology evidence="1">Multi-pass membrane protein</topology>
    </subcellularLocation>
</comment>
<dbReference type="PANTHER" id="PTHR30482:SF18">
    <property type="entry name" value="BRANCHED AMINO ACID TRANSPORT SYSTEM PERMEASE"/>
    <property type="match status" value="1"/>
</dbReference>
<evidence type="ECO:0000256" key="4">
    <source>
        <dbReference type="ARBA" id="ARBA00022989"/>
    </source>
</evidence>
<gene>
    <name evidence="7" type="ORF">SAMN02745216_00362</name>
</gene>
<evidence type="ECO:0000313" key="8">
    <source>
        <dbReference type="Proteomes" id="UP000183994"/>
    </source>
</evidence>
<dbReference type="OrthoDB" id="9780757at2"/>
<dbReference type="InterPro" id="IPR043428">
    <property type="entry name" value="LivM-like"/>
</dbReference>
<feature type="transmembrane region" description="Helical" evidence="6">
    <location>
        <begin position="44"/>
        <end position="63"/>
    </location>
</feature>
<dbReference type="EMBL" id="FQZU01000001">
    <property type="protein sequence ID" value="SHI66079.1"/>
    <property type="molecule type" value="Genomic_DNA"/>
</dbReference>
<keyword evidence="4 6" id="KW-1133">Transmembrane helix</keyword>
<dbReference type="InterPro" id="IPR001851">
    <property type="entry name" value="ABC_transp_permease"/>
</dbReference>
<feature type="transmembrane region" description="Helical" evidence="6">
    <location>
        <begin position="168"/>
        <end position="187"/>
    </location>
</feature>